<keyword evidence="9 15" id="KW-0378">Hydrolase</keyword>
<feature type="transmembrane region" description="Helical" evidence="16">
    <location>
        <begin position="460"/>
        <end position="480"/>
    </location>
</feature>
<sequence length="900" mass="100372">MRFHLPPLTPLWVTRGVVVLYVFIFLALVRVHEVLPSAPSQENALRQGINLEGAWDDLQVIAQKPHPYNSRENVLVRNYLLDRVKGLARQYTNIHISDDLVSNTSYVEAQRLGYYVEGSNILVKVLGTNGALPAVLFSAHFDTSATAPGKFGIPPRFSLMHHIGATDDGVGVVSLLSLIEQFASQPPLRNTIFNLNNAEEEGLCGAHVFLQHPWAQEADSFLNIEGAGAGGRPILFRASSSHLVRAFQETSRPHGTVTSSDAFSLGLIRSMTDFEVYAGPGGMKGLDVSFYVNRDKYHTPQDNIENLQGRAPLWAGLKLARDVGYQIANSVPDKQDEKAVYWDILGRYMAVIDFSTFIAGIPTLIMIMTGIVVLLAGNLWYKGHTAIYSSEWAYFPWVLMVATLWSLFFTSALSWLNPSVIYSSPYPVIVCIACSILLSLHFPLHLIGSSVKSSPNSHKTLILSQLVIFAAITLLGYHWVLSKSAFGGFYFVEFLYAGATSALILDLGSRTWASYRGSRITRLASPRTTDEAEEPLLEMSSRGEAVRRARPAMYTPHHQGHAWVLEFLVLSVPIAIMTLQLVLVLAAGLGQTLADGSPPLMVYAGITVLTFFALLPIAPFAHLLNRLFFIFVAGLFVTTFFYNILAFPFSYNRRIKFFYRQHLNLDNGRNTVELLGLQPALRDATFRIPSVRTRTANVTWGKDPDRGLPSITWQSHSPQLVPFTPHITPLSMLDELVLSSATRIDADSAVFTVKGKDTKSCVLQFDQNIIDVRVHRRDLVHADAHGWSGTVIQKEGPYAIPSHGIPMIKLYGREWGAEFEVTVRWNSTDESQGRHKGWRSFLFSRGSARWPKRTGRIGCQWQENVDGRFPALDELYEHLPDWATLTVKKPFLLADRAFSI</sequence>
<dbReference type="InterPro" id="IPR053976">
    <property type="entry name" value="PFF1_TM"/>
</dbReference>
<feature type="transmembrane region" description="Helical" evidence="16">
    <location>
        <begin position="357"/>
        <end position="381"/>
    </location>
</feature>
<name>G4TJ84_SERID</name>
<dbReference type="AlphaFoldDB" id="G4TJ84"/>
<evidence type="ECO:0000256" key="3">
    <source>
        <dbReference type="ARBA" id="ARBA00004128"/>
    </source>
</evidence>
<feature type="transmembrane region" description="Helical" evidence="16">
    <location>
        <begin position="600"/>
        <end position="621"/>
    </location>
</feature>
<keyword evidence="12" id="KW-0482">Metalloprotease</keyword>
<evidence type="ECO:0000256" key="5">
    <source>
        <dbReference type="ARBA" id="ARBA00022554"/>
    </source>
</evidence>
<dbReference type="PANTHER" id="PTHR12147:SF58">
    <property type="entry name" value="VACUOLAR MEMBRANE PROTEASE"/>
    <property type="match status" value="1"/>
</dbReference>
<evidence type="ECO:0000259" key="17">
    <source>
        <dbReference type="Pfam" id="PF04389"/>
    </source>
</evidence>
<evidence type="ECO:0000313" key="20">
    <source>
        <dbReference type="EMBL" id="CCA71364.1"/>
    </source>
</evidence>
<feature type="transmembrane region" description="Helical" evidence="16">
    <location>
        <begin position="563"/>
        <end position="588"/>
    </location>
</feature>
<feature type="domain" description="Peptidase M28" evidence="17">
    <location>
        <begin position="120"/>
        <end position="310"/>
    </location>
</feature>
<evidence type="ECO:0000256" key="16">
    <source>
        <dbReference type="SAM" id="Phobius"/>
    </source>
</evidence>
<dbReference type="FunCoup" id="G4TJ84">
    <property type="interactions" value="9"/>
</dbReference>
<evidence type="ECO:0000256" key="15">
    <source>
        <dbReference type="RuleBase" id="RU361240"/>
    </source>
</evidence>
<dbReference type="SUPFAM" id="SSF53187">
    <property type="entry name" value="Zn-dependent exopeptidases"/>
    <property type="match status" value="1"/>
</dbReference>
<evidence type="ECO:0000259" key="19">
    <source>
        <dbReference type="Pfam" id="PF22251"/>
    </source>
</evidence>
<keyword evidence="11 16" id="KW-1133">Transmembrane helix</keyword>
<dbReference type="InterPro" id="IPR048024">
    <property type="entry name" value="Fxna-like_M28_dom"/>
</dbReference>
<feature type="transmembrane region" description="Helical" evidence="16">
    <location>
        <begin position="393"/>
        <end position="416"/>
    </location>
</feature>
<reference evidence="20" key="2">
    <citation type="submission" date="2011-05" db="EMBL/GenBank/DDBJ databases">
        <authorList>
            <person name="MIPS"/>
        </authorList>
    </citation>
    <scope>NUCLEOTIDE SEQUENCE</scope>
    <source>
        <strain evidence="20">DSM 11827</strain>
    </source>
</reference>
<feature type="transmembrane region" description="Helical" evidence="16">
    <location>
        <begin position="12"/>
        <end position="31"/>
    </location>
</feature>
<comment type="similarity">
    <text evidence="4 15">Belongs to the peptidase M28 family.</text>
</comment>
<evidence type="ECO:0000256" key="6">
    <source>
        <dbReference type="ARBA" id="ARBA00022670"/>
    </source>
</evidence>
<dbReference type="Pfam" id="PF22250">
    <property type="entry name" value="PFF1_C"/>
    <property type="match status" value="1"/>
</dbReference>
<evidence type="ECO:0000256" key="2">
    <source>
        <dbReference type="ARBA" id="ARBA00003273"/>
    </source>
</evidence>
<dbReference type="Pfam" id="PF04389">
    <property type="entry name" value="Peptidase_M28"/>
    <property type="match status" value="1"/>
</dbReference>
<keyword evidence="8 15" id="KW-0479">Metal-binding</keyword>
<comment type="subcellular location">
    <subcellularLocation>
        <location evidence="3">Vacuole membrane</location>
        <topology evidence="3">Multi-pass membrane protein</topology>
    </subcellularLocation>
</comment>
<feature type="transmembrane region" description="Helical" evidence="16">
    <location>
        <begin position="627"/>
        <end position="651"/>
    </location>
</feature>
<dbReference type="eggNOG" id="KOG2194">
    <property type="taxonomic scope" value="Eukaryota"/>
</dbReference>
<evidence type="ECO:0000256" key="14">
    <source>
        <dbReference type="ARBA" id="ARBA00023180"/>
    </source>
</evidence>
<feature type="transmembrane region" description="Helical" evidence="16">
    <location>
        <begin position="428"/>
        <end position="448"/>
    </location>
</feature>
<dbReference type="HOGENOM" id="CLU_006412_1_0_1"/>
<dbReference type="PANTHER" id="PTHR12147">
    <property type="entry name" value="METALLOPEPTIDASE M28 FAMILY MEMBER"/>
    <property type="match status" value="1"/>
</dbReference>
<comment type="cofactor">
    <cofactor evidence="1">
        <name>Zn(2+)</name>
        <dbReference type="ChEBI" id="CHEBI:29105"/>
    </cofactor>
</comment>
<dbReference type="GO" id="GO:0006508">
    <property type="term" value="P:proteolysis"/>
    <property type="evidence" value="ECO:0007669"/>
    <property type="project" value="UniProtKB-KW"/>
</dbReference>
<gene>
    <name evidence="20" type="ORF">PIIN_05303</name>
</gene>
<protein>
    <recommendedName>
        <fullName evidence="15">Peptide hydrolase</fullName>
        <ecNumber evidence="15">3.4.-.-</ecNumber>
    </recommendedName>
</protein>
<keyword evidence="14" id="KW-0325">Glycoprotein</keyword>
<evidence type="ECO:0000256" key="13">
    <source>
        <dbReference type="ARBA" id="ARBA00023136"/>
    </source>
</evidence>
<evidence type="ECO:0000256" key="1">
    <source>
        <dbReference type="ARBA" id="ARBA00001947"/>
    </source>
</evidence>
<dbReference type="OMA" id="FCHTFVN"/>
<dbReference type="EC" id="3.4.-.-" evidence="15"/>
<feature type="domain" description="Vacuolar membrane protease transmembrane" evidence="19">
    <location>
        <begin position="518"/>
        <end position="625"/>
    </location>
</feature>
<dbReference type="EMBL" id="CAFZ01000116">
    <property type="protein sequence ID" value="CCA71364.1"/>
    <property type="molecule type" value="Genomic_DNA"/>
</dbReference>
<dbReference type="Gene3D" id="3.40.630.10">
    <property type="entry name" value="Zn peptidases"/>
    <property type="match status" value="1"/>
</dbReference>
<accession>G4TJ84</accession>
<evidence type="ECO:0000256" key="12">
    <source>
        <dbReference type="ARBA" id="ARBA00023049"/>
    </source>
</evidence>
<keyword evidence="10 15" id="KW-0862">Zinc</keyword>
<evidence type="ECO:0000256" key="4">
    <source>
        <dbReference type="ARBA" id="ARBA00010918"/>
    </source>
</evidence>
<dbReference type="PROSITE" id="PS00758">
    <property type="entry name" value="ARGE_DAPE_CPG2_1"/>
    <property type="match status" value="1"/>
</dbReference>
<dbReference type="InParanoid" id="G4TJ84"/>
<evidence type="ECO:0000256" key="10">
    <source>
        <dbReference type="ARBA" id="ARBA00022833"/>
    </source>
</evidence>
<dbReference type="InterPro" id="IPR007484">
    <property type="entry name" value="Peptidase_M28"/>
</dbReference>
<keyword evidence="13 16" id="KW-0472">Membrane</keyword>
<dbReference type="InterPro" id="IPR001261">
    <property type="entry name" value="ArgE/DapE_CS"/>
</dbReference>
<evidence type="ECO:0000256" key="8">
    <source>
        <dbReference type="ARBA" id="ARBA00022723"/>
    </source>
</evidence>
<dbReference type="GO" id="GO:0005774">
    <property type="term" value="C:vacuolar membrane"/>
    <property type="evidence" value="ECO:0007669"/>
    <property type="project" value="UniProtKB-SubCell"/>
</dbReference>
<comment type="caution">
    <text evidence="20">The sequence shown here is derived from an EMBL/GenBank/DDBJ whole genome shotgun (WGS) entry which is preliminary data.</text>
</comment>
<dbReference type="GO" id="GO:0008235">
    <property type="term" value="F:metalloexopeptidase activity"/>
    <property type="evidence" value="ECO:0007669"/>
    <property type="project" value="InterPro"/>
</dbReference>
<keyword evidence="7 16" id="KW-0812">Transmembrane</keyword>
<keyword evidence="5" id="KW-0926">Vacuole</keyword>
<keyword evidence="6 15" id="KW-0645">Protease</keyword>
<dbReference type="Proteomes" id="UP000007148">
    <property type="component" value="Unassembled WGS sequence"/>
</dbReference>
<dbReference type="STRING" id="1109443.G4TJ84"/>
<feature type="transmembrane region" description="Helical" evidence="16">
    <location>
        <begin position="487"/>
        <end position="505"/>
    </location>
</feature>
<reference evidence="20" key="1">
    <citation type="journal article" date="2011" name="PLoS Pathog.">
        <title>Endophytic Life Strategies Decoded by Genome and Transcriptome Analyses of the Mutualistic Root Symbiont Piriformospora indica.</title>
        <authorList>
            <person name="Zuccaro A."/>
            <person name="Lahrmann U."/>
            <person name="Guldener U."/>
            <person name="Langen G."/>
            <person name="Pfiffi S."/>
            <person name="Biedenkopf D."/>
            <person name="Wong P."/>
            <person name="Samans B."/>
            <person name="Grimm C."/>
            <person name="Basiewicz M."/>
            <person name="Murat C."/>
            <person name="Martin F."/>
            <person name="Kogel K.H."/>
        </authorList>
    </citation>
    <scope>NUCLEOTIDE SEQUENCE [LARGE SCALE GENOMIC DNA]</scope>
    <source>
        <strain evidence="20">DSM 11827</strain>
    </source>
</reference>
<organism evidence="20 21">
    <name type="scientific">Serendipita indica (strain DSM 11827)</name>
    <name type="common">Root endophyte fungus</name>
    <name type="synonym">Piriformospora indica</name>
    <dbReference type="NCBI Taxonomy" id="1109443"/>
    <lineage>
        <taxon>Eukaryota</taxon>
        <taxon>Fungi</taxon>
        <taxon>Dikarya</taxon>
        <taxon>Basidiomycota</taxon>
        <taxon>Agaricomycotina</taxon>
        <taxon>Agaricomycetes</taxon>
        <taxon>Sebacinales</taxon>
        <taxon>Serendipitaceae</taxon>
        <taxon>Serendipita</taxon>
    </lineage>
</organism>
<dbReference type="InterPro" id="IPR045175">
    <property type="entry name" value="M28_fam"/>
</dbReference>
<dbReference type="InterPro" id="IPR053975">
    <property type="entry name" value="PFF1_C"/>
</dbReference>
<dbReference type="OrthoDB" id="76293at2759"/>
<evidence type="ECO:0000313" key="21">
    <source>
        <dbReference type="Proteomes" id="UP000007148"/>
    </source>
</evidence>
<evidence type="ECO:0000256" key="11">
    <source>
        <dbReference type="ARBA" id="ARBA00022989"/>
    </source>
</evidence>
<dbReference type="CDD" id="cd03875">
    <property type="entry name" value="M28_Fxna_like"/>
    <property type="match status" value="1"/>
</dbReference>
<evidence type="ECO:0000259" key="18">
    <source>
        <dbReference type="Pfam" id="PF22250"/>
    </source>
</evidence>
<dbReference type="Pfam" id="PF22251">
    <property type="entry name" value="PFF1_TM"/>
    <property type="match status" value="1"/>
</dbReference>
<feature type="domain" description="Vacuolar membrane protease C-terminal" evidence="18">
    <location>
        <begin position="655"/>
        <end position="890"/>
    </location>
</feature>
<comment type="function">
    <text evidence="2">May be involved in vacuolar sorting and osmoregulation.</text>
</comment>
<proteinExistence type="inferred from homology"/>
<dbReference type="GO" id="GO:0046872">
    <property type="term" value="F:metal ion binding"/>
    <property type="evidence" value="ECO:0007669"/>
    <property type="project" value="UniProtKB-KW"/>
</dbReference>
<keyword evidence="21" id="KW-1185">Reference proteome</keyword>
<evidence type="ECO:0000256" key="7">
    <source>
        <dbReference type="ARBA" id="ARBA00022692"/>
    </source>
</evidence>
<evidence type="ECO:0000256" key="9">
    <source>
        <dbReference type="ARBA" id="ARBA00022801"/>
    </source>
</evidence>